<name>A0A7Z2G7Q3_9BURK</name>
<feature type="compositionally biased region" description="Polar residues" evidence="1">
    <location>
        <begin position="188"/>
        <end position="197"/>
    </location>
</feature>
<accession>A0A7Z2G7Q3</accession>
<dbReference type="KEGG" id="pacp:FAZ97_17500"/>
<dbReference type="EMBL" id="CP046910">
    <property type="protein sequence ID" value="QGZ56758.1"/>
    <property type="molecule type" value="Genomic_DNA"/>
</dbReference>
<gene>
    <name evidence="3" type="ORF">FAZ97_17500</name>
</gene>
<sequence>MSKSFMDRAARRILNIIGRARVNLVKDSGPVQMAQLTVNDLETIDNIPIVHDFGFSSNPPAGSDVAMVFVGGDRSNGVIVASNHQKYRVRNLAPGESVIYTQDGKQIYLTASGGIKIAANGQPVEVDNATTVTINASTKVRMVTPRLECTGDIVDNCDTTGRSMAADRVIYDGHTHAVPNVQLGGPGTNTNAPNQTE</sequence>
<proteinExistence type="predicted"/>
<dbReference type="Proteomes" id="UP000434209">
    <property type="component" value="Chromosome 2"/>
</dbReference>
<dbReference type="PIRSF" id="PIRSF012337">
    <property type="entry name" value="gp45"/>
    <property type="match status" value="1"/>
</dbReference>
<dbReference type="NCBIfam" id="TIGR01644">
    <property type="entry name" value="phage_P2_V"/>
    <property type="match status" value="1"/>
</dbReference>
<dbReference type="InterPro" id="IPR014462">
    <property type="entry name" value="Phage_Mu_Gp45"/>
</dbReference>
<protein>
    <submittedName>
        <fullName evidence="3">Phage baseplate assembly protein V</fullName>
    </submittedName>
</protein>
<feature type="region of interest" description="Disordered" evidence="1">
    <location>
        <begin position="178"/>
        <end position="197"/>
    </location>
</feature>
<dbReference type="InterPro" id="IPR013046">
    <property type="entry name" value="GpV/Gp45"/>
</dbReference>
<feature type="domain" description="Bacteriophage Mu Gp45 N-terminal" evidence="2">
    <location>
        <begin position="19"/>
        <end position="85"/>
    </location>
</feature>
<dbReference type="InterPro" id="IPR053861">
    <property type="entry name" value="Phage_Mu_Gp45_N"/>
</dbReference>
<evidence type="ECO:0000259" key="2">
    <source>
        <dbReference type="Pfam" id="PF06890"/>
    </source>
</evidence>
<evidence type="ECO:0000256" key="1">
    <source>
        <dbReference type="SAM" id="MobiDB-lite"/>
    </source>
</evidence>
<dbReference type="OrthoDB" id="9802994at2"/>
<dbReference type="Pfam" id="PF06890">
    <property type="entry name" value="Phage_Mu_Gp45"/>
    <property type="match status" value="1"/>
</dbReference>
<keyword evidence="4" id="KW-1185">Reference proteome</keyword>
<reference evidence="3 4" key="1">
    <citation type="submission" date="2019-12" db="EMBL/GenBank/DDBJ databases">
        <title>Paraburkholderia acidiphila 7Q-K02 sp. nov and Paraburkholderia acidisoli DHF22 sp. nov., two strains isolated from forest soil.</title>
        <authorList>
            <person name="Gao Z."/>
            <person name="Qiu L."/>
        </authorList>
    </citation>
    <scope>NUCLEOTIDE SEQUENCE [LARGE SCALE GENOMIC DNA]</scope>
    <source>
        <strain evidence="3 4">7Q-K02</strain>
    </source>
</reference>
<dbReference type="AlphaFoldDB" id="A0A7Z2G7Q3"/>
<dbReference type="RefSeq" id="WP_158759712.1">
    <property type="nucleotide sequence ID" value="NZ_CP046910.1"/>
</dbReference>
<evidence type="ECO:0000313" key="3">
    <source>
        <dbReference type="EMBL" id="QGZ56758.1"/>
    </source>
</evidence>
<organism evidence="3 4">
    <name type="scientific">Paraburkholderia acidiphila</name>
    <dbReference type="NCBI Taxonomy" id="2571747"/>
    <lineage>
        <taxon>Bacteria</taxon>
        <taxon>Pseudomonadati</taxon>
        <taxon>Pseudomonadota</taxon>
        <taxon>Betaproteobacteria</taxon>
        <taxon>Burkholderiales</taxon>
        <taxon>Burkholderiaceae</taxon>
        <taxon>Paraburkholderia</taxon>
    </lineage>
</organism>
<evidence type="ECO:0000313" key="4">
    <source>
        <dbReference type="Proteomes" id="UP000434209"/>
    </source>
</evidence>